<dbReference type="InterPro" id="IPR002466">
    <property type="entry name" value="A_deamin"/>
</dbReference>
<evidence type="ECO:0000313" key="3">
    <source>
        <dbReference type="Proteomes" id="UP001190640"/>
    </source>
</evidence>
<dbReference type="AlphaFoldDB" id="A0AA97KGD0"/>
<protein>
    <submittedName>
        <fullName evidence="4">Adenosine deaminase domain-containing protein 2</fullName>
    </submittedName>
</protein>
<accession>A0AA97KGD0</accession>
<dbReference type="PANTHER" id="PTHR10910:SF106">
    <property type="entry name" value="ADENOSINE DEAMINASE DOMAIN-CONTAINING PROTEIN 2"/>
    <property type="match status" value="1"/>
</dbReference>
<dbReference type="GO" id="GO:0006382">
    <property type="term" value="P:adenosine to inosine editing"/>
    <property type="evidence" value="ECO:0007669"/>
    <property type="project" value="TreeGrafter"/>
</dbReference>
<feature type="region of interest" description="Disordered" evidence="1">
    <location>
        <begin position="31"/>
        <end position="59"/>
    </location>
</feature>
<gene>
    <name evidence="4" type="primary">ADAD2</name>
</gene>
<dbReference type="CTD" id="161931"/>
<dbReference type="KEGG" id="emc:129343004"/>
<dbReference type="GO" id="GO:0005730">
    <property type="term" value="C:nucleolus"/>
    <property type="evidence" value="ECO:0007669"/>
    <property type="project" value="TreeGrafter"/>
</dbReference>
<dbReference type="GO" id="GO:0006396">
    <property type="term" value="P:RNA processing"/>
    <property type="evidence" value="ECO:0007669"/>
    <property type="project" value="InterPro"/>
</dbReference>
<evidence type="ECO:0000313" key="4">
    <source>
        <dbReference type="RefSeq" id="XP_054854939.1"/>
    </source>
</evidence>
<dbReference type="Pfam" id="PF02137">
    <property type="entry name" value="A_deamin"/>
    <property type="match status" value="1"/>
</dbReference>
<dbReference type="GO" id="GO:0008251">
    <property type="term" value="F:tRNA-specific adenosine deaminase activity"/>
    <property type="evidence" value="ECO:0007669"/>
    <property type="project" value="TreeGrafter"/>
</dbReference>
<dbReference type="GO" id="GO:0003726">
    <property type="term" value="F:double-stranded RNA adenosine deaminase activity"/>
    <property type="evidence" value="ECO:0007669"/>
    <property type="project" value="TreeGrafter"/>
</dbReference>
<dbReference type="PANTHER" id="PTHR10910">
    <property type="entry name" value="EUKARYOTE SPECIFIC DSRNA BINDING PROTEIN"/>
    <property type="match status" value="1"/>
</dbReference>
<proteinExistence type="predicted"/>
<dbReference type="GeneID" id="129343004"/>
<keyword evidence="3" id="KW-1185">Reference proteome</keyword>
<feature type="domain" description="A to I editase" evidence="2">
    <location>
        <begin position="160"/>
        <end position="469"/>
    </location>
</feature>
<reference evidence="4" key="1">
    <citation type="submission" date="2025-08" db="UniProtKB">
        <authorList>
            <consortium name="RefSeq"/>
        </authorList>
    </citation>
    <scope>IDENTIFICATION</scope>
    <source>
        <tissue evidence="4">Blood</tissue>
    </source>
</reference>
<evidence type="ECO:0000259" key="2">
    <source>
        <dbReference type="PROSITE" id="PS50141"/>
    </source>
</evidence>
<evidence type="ECO:0000256" key="1">
    <source>
        <dbReference type="SAM" id="MobiDB-lite"/>
    </source>
</evidence>
<dbReference type="GO" id="GO:0005737">
    <property type="term" value="C:cytoplasm"/>
    <property type="evidence" value="ECO:0007669"/>
    <property type="project" value="TreeGrafter"/>
</dbReference>
<name>A0AA97KGD0_EUBMA</name>
<organism evidence="3 4">
    <name type="scientific">Eublepharis macularius</name>
    <name type="common">Leopard gecko</name>
    <name type="synonym">Cyrtodactylus macularius</name>
    <dbReference type="NCBI Taxonomy" id="481883"/>
    <lineage>
        <taxon>Eukaryota</taxon>
        <taxon>Metazoa</taxon>
        <taxon>Chordata</taxon>
        <taxon>Craniata</taxon>
        <taxon>Vertebrata</taxon>
        <taxon>Euteleostomi</taxon>
        <taxon>Lepidosauria</taxon>
        <taxon>Squamata</taxon>
        <taxon>Bifurcata</taxon>
        <taxon>Gekkota</taxon>
        <taxon>Eublepharidae</taxon>
        <taxon>Eublepharinae</taxon>
        <taxon>Eublepharis</taxon>
    </lineage>
</organism>
<dbReference type="PROSITE" id="PS50141">
    <property type="entry name" value="A_DEAMIN_EDITASE"/>
    <property type="match status" value="1"/>
</dbReference>
<dbReference type="Proteomes" id="UP001190640">
    <property type="component" value="Chromosome 15"/>
</dbReference>
<dbReference type="RefSeq" id="XP_054854939.1">
    <property type="nucleotide sequence ID" value="XM_054998964.1"/>
</dbReference>
<dbReference type="GO" id="GO:0003725">
    <property type="term" value="F:double-stranded RNA binding"/>
    <property type="evidence" value="ECO:0007669"/>
    <property type="project" value="TreeGrafter"/>
</dbReference>
<dbReference type="SMART" id="SM00552">
    <property type="entry name" value="ADEAMc"/>
    <property type="match status" value="1"/>
</dbReference>
<sequence>MAGREETPKEIHPQRLLAAASLQFPSQRKEKPLLAVASEESHSYSDCSSPADVTQRKDTSPLSTNILAAAPLPCPPFKKPLLDGWDQPMDSACDKRVEEQDEDSQIPHDHRCAALTSDICEILLAELPYQDCMSTVAAFILEREVAGGQSPCGETYELVALGTGDVCFEGWMEFSGRVLHDMHGLVVARRALMRYFYKQLLMFCSNDPAAIERCIFCLTEDGVHLALKPKFFLHLYLSRRPSGALENFHVTSQPHPSVEPHVSVKGMLRPVAYCRPSTLATHVCCVSGSDKLTRWTVLGVQGALLSHIIHPVYITSIVLADPYQDDAILHQVINDRLQLAEEGLPKPYCQNPVHLFEGPSVASLSVPPKCHSLSLNWCGGDEALELVNGAFGKAARDIVSPEGLYRPSRLCKAAMLKSFRKVAKGMNREDLPILATYHEAKVQAEAYQKVKQQVYAQLSLQDFGRWSQKRLVDMFAS</sequence>